<sequence>MESNKIICDVESWLDSNSVNSLSICLNGLDTADSTNITGGSAVLTGSAAEEERKTGKKLSLITDIDELAEKLVSSPANFVTTVMGIAQSRSGWKPLEPECAGNAENFKKYIDQIMKFPLMVVTKTDTTNVTYSEGNYDSLIDNIADIYSGMSDGDKNSVKAGLTSLAKSCMSRVNEKQKKVLFTQSTMCVNDEVTVSFYSSNVAMEKKHSSGKNAPADEFSSEVQVSRVEIKFNRMALNKNIAKKVCSILFKSIDDWLEETTTKQTDKAIGFCFGN</sequence>
<organism evidence="1 2">
    <name type="scientific">Salmonella enterica subsp. enterica serovar Macclesfield str. S-1643</name>
    <dbReference type="NCBI Taxonomy" id="1242107"/>
    <lineage>
        <taxon>Bacteria</taxon>
        <taxon>Pseudomonadati</taxon>
        <taxon>Pseudomonadota</taxon>
        <taxon>Gammaproteobacteria</taxon>
        <taxon>Enterobacterales</taxon>
        <taxon>Enterobacteriaceae</taxon>
        <taxon>Salmonella</taxon>
    </lineage>
</organism>
<accession>A0A241PXI7</accession>
<evidence type="ECO:0000313" key="1">
    <source>
        <dbReference type="EMBL" id="ASG19187.1"/>
    </source>
</evidence>
<dbReference type="RefSeq" id="WP_088731544.1">
    <property type="nucleotide sequence ID" value="NZ_CP022118.1"/>
</dbReference>
<gene>
    <name evidence="1" type="ORF">LFZ25_25615</name>
</gene>
<keyword evidence="1" id="KW-0614">Plasmid</keyword>
<name>A0A241PXI7_SALET</name>
<reference evidence="1 2" key="1">
    <citation type="submission" date="2017-06" db="EMBL/GenBank/DDBJ databases">
        <title>Salmonella reference genomes for public health.</title>
        <authorList>
            <person name="Robertson J."/>
            <person name="Yoshida C."/>
            <person name="Gurnik S."/>
            <person name="Nash J."/>
        </authorList>
    </citation>
    <scope>NUCLEOTIDE SEQUENCE [LARGE SCALE GENOMIC DNA]</scope>
    <source>
        <strain evidence="1 2">S-1643</strain>
        <plasmid evidence="2">Plasmid unnamed1</plasmid>
    </source>
</reference>
<dbReference type="AlphaFoldDB" id="A0A241PXI7"/>
<dbReference type="Proteomes" id="UP000197157">
    <property type="component" value="Plasmid unnamed1"/>
</dbReference>
<evidence type="ECO:0000313" key="2">
    <source>
        <dbReference type="Proteomes" id="UP000197157"/>
    </source>
</evidence>
<proteinExistence type="predicted"/>
<geneLocation type="plasmid" evidence="1">
    <name>unnamed1</name>
</geneLocation>
<protein>
    <submittedName>
        <fullName evidence="1">Uncharacterized protein</fullName>
    </submittedName>
</protein>
<dbReference type="EMBL" id="CP022118">
    <property type="protein sequence ID" value="ASG19187.1"/>
    <property type="molecule type" value="Genomic_DNA"/>
</dbReference>